<dbReference type="Proteomes" id="UP000774617">
    <property type="component" value="Unassembled WGS sequence"/>
</dbReference>
<evidence type="ECO:0000256" key="1">
    <source>
        <dbReference type="SAM" id="MobiDB-lite"/>
    </source>
</evidence>
<dbReference type="EMBL" id="JAGTJR010000016">
    <property type="protein sequence ID" value="KAH7047462.1"/>
    <property type="molecule type" value="Genomic_DNA"/>
</dbReference>
<comment type="caution">
    <text evidence="2">The sequence shown here is derived from an EMBL/GenBank/DDBJ whole genome shotgun (WGS) entry which is preliminary data.</text>
</comment>
<feature type="compositionally biased region" description="Low complexity" evidence="1">
    <location>
        <begin position="205"/>
        <end position="216"/>
    </location>
</feature>
<evidence type="ECO:0000313" key="3">
    <source>
        <dbReference type="Proteomes" id="UP000774617"/>
    </source>
</evidence>
<feature type="region of interest" description="Disordered" evidence="1">
    <location>
        <begin position="182"/>
        <end position="232"/>
    </location>
</feature>
<sequence>MRSLRLRASPAAAAQQPPPSLPHEADPLHARPDPPVITDTDTHAKSDMAHPILPAARATSASPPPPYDPDPALAARASASASPRCALLPHRATQWRVKGRREQPILLSTLAATVLVSERQLEGAHVELLQDAENAAGPADPLSGIAIATYSTISEVVLGVAAGPREAYRQVLRAREDRAVREAQEYQPCEQQEDEDEEVGEEVDAPSVSDAASSGAFAACPTPLTGSESGTLRAESDARMAESDAGTAVGAKENPYAAVALSTGKGVARIVGAGLKAPGAYTYGLSRGLNNVPRLYGDETAREEEKIDGVVTGLAAAGKGLGYGLYDGITGFFVQPVKGAQKEGAVGFLKGFGKGLGGACGVPGAAFTGIQRSIEKQLSRKGSPEECLAAKEVLQGEDELRHLSDKERSEISIGTEMTE</sequence>
<feature type="compositionally biased region" description="Low complexity" evidence="1">
    <location>
        <begin position="1"/>
        <end position="15"/>
    </location>
</feature>
<protein>
    <submittedName>
        <fullName evidence="2">Uncharacterized protein</fullName>
    </submittedName>
</protein>
<reference evidence="2 3" key="1">
    <citation type="journal article" date="2021" name="Nat. Commun.">
        <title>Genetic determinants of endophytism in the Arabidopsis root mycobiome.</title>
        <authorList>
            <person name="Mesny F."/>
            <person name="Miyauchi S."/>
            <person name="Thiergart T."/>
            <person name="Pickel B."/>
            <person name="Atanasova L."/>
            <person name="Karlsson M."/>
            <person name="Huettel B."/>
            <person name="Barry K.W."/>
            <person name="Haridas S."/>
            <person name="Chen C."/>
            <person name="Bauer D."/>
            <person name="Andreopoulos W."/>
            <person name="Pangilinan J."/>
            <person name="LaButti K."/>
            <person name="Riley R."/>
            <person name="Lipzen A."/>
            <person name="Clum A."/>
            <person name="Drula E."/>
            <person name="Henrissat B."/>
            <person name="Kohler A."/>
            <person name="Grigoriev I.V."/>
            <person name="Martin F.M."/>
            <person name="Hacquard S."/>
        </authorList>
    </citation>
    <scope>NUCLEOTIDE SEQUENCE [LARGE SCALE GENOMIC DNA]</scope>
    <source>
        <strain evidence="2 3">MPI-SDFR-AT-0080</strain>
    </source>
</reference>
<name>A0ABQ8G7T6_9PEZI</name>
<proteinExistence type="predicted"/>
<evidence type="ECO:0000313" key="2">
    <source>
        <dbReference type="EMBL" id="KAH7047462.1"/>
    </source>
</evidence>
<organism evidence="2 3">
    <name type="scientific">Macrophomina phaseolina</name>
    <dbReference type="NCBI Taxonomy" id="35725"/>
    <lineage>
        <taxon>Eukaryota</taxon>
        <taxon>Fungi</taxon>
        <taxon>Dikarya</taxon>
        <taxon>Ascomycota</taxon>
        <taxon>Pezizomycotina</taxon>
        <taxon>Dothideomycetes</taxon>
        <taxon>Dothideomycetes incertae sedis</taxon>
        <taxon>Botryosphaeriales</taxon>
        <taxon>Botryosphaeriaceae</taxon>
        <taxon>Macrophomina</taxon>
    </lineage>
</organism>
<keyword evidence="3" id="KW-1185">Reference proteome</keyword>
<accession>A0ABQ8G7T6</accession>
<feature type="compositionally biased region" description="Acidic residues" evidence="1">
    <location>
        <begin position="191"/>
        <end position="204"/>
    </location>
</feature>
<feature type="compositionally biased region" description="Low complexity" evidence="1">
    <location>
        <begin position="70"/>
        <end position="80"/>
    </location>
</feature>
<gene>
    <name evidence="2" type="ORF">B0J12DRAFT_741373</name>
</gene>
<feature type="compositionally biased region" description="Basic and acidic residues" evidence="1">
    <location>
        <begin position="23"/>
        <end position="32"/>
    </location>
</feature>
<feature type="region of interest" description="Disordered" evidence="1">
    <location>
        <begin position="1"/>
        <end position="80"/>
    </location>
</feature>